<gene>
    <name evidence="2" type="ORF">SAMN04487772_101142</name>
</gene>
<evidence type="ECO:0000256" key="1">
    <source>
        <dbReference type="SAM" id="Phobius"/>
    </source>
</evidence>
<dbReference type="AlphaFoldDB" id="A0A1H9Y4R8"/>
<evidence type="ECO:0000313" key="2">
    <source>
        <dbReference type="EMBL" id="SES63824.1"/>
    </source>
</evidence>
<feature type="transmembrane region" description="Helical" evidence="1">
    <location>
        <begin position="38"/>
        <end position="57"/>
    </location>
</feature>
<dbReference type="RefSeq" id="WP_177180558.1">
    <property type="nucleotide sequence ID" value="NZ_FOHN01000001.1"/>
</dbReference>
<dbReference type="EMBL" id="FOHN01000001">
    <property type="protein sequence ID" value="SES63824.1"/>
    <property type="molecule type" value="Genomic_DNA"/>
</dbReference>
<evidence type="ECO:0000313" key="3">
    <source>
        <dbReference type="Proteomes" id="UP000199800"/>
    </source>
</evidence>
<feature type="transmembrane region" description="Helical" evidence="1">
    <location>
        <begin position="6"/>
        <end position="26"/>
    </location>
</feature>
<keyword evidence="3" id="KW-1185">Reference proteome</keyword>
<reference evidence="2 3" key="1">
    <citation type="submission" date="2016-10" db="EMBL/GenBank/DDBJ databases">
        <authorList>
            <person name="de Groot N.N."/>
        </authorList>
    </citation>
    <scope>NUCLEOTIDE SEQUENCE [LARGE SCALE GENOMIC DNA]</scope>
    <source>
        <strain evidence="2 3">DSM 1801</strain>
    </source>
</reference>
<accession>A0A1H9Y4R8</accession>
<keyword evidence="1" id="KW-1133">Transmembrane helix</keyword>
<proteinExistence type="predicted"/>
<keyword evidence="1" id="KW-0472">Membrane</keyword>
<sequence length="107" mass="12161">MENAILAILTWFVQMSEPVILNWFWSKIATPIEERKKMQAIGMVFLCGYICILSAVVGKVGNMPFLVYSLNNLSVFVNVWYAVIFMGRGGVHGRKTLNLYVGLKWIT</sequence>
<keyword evidence="1" id="KW-0812">Transmembrane</keyword>
<protein>
    <submittedName>
        <fullName evidence="2">Uncharacterized protein</fullName>
    </submittedName>
</protein>
<feature type="transmembrane region" description="Helical" evidence="1">
    <location>
        <begin position="63"/>
        <end position="85"/>
    </location>
</feature>
<organism evidence="2 3">
    <name type="scientific">[Clostridium] polysaccharolyticum</name>
    <dbReference type="NCBI Taxonomy" id="29364"/>
    <lineage>
        <taxon>Bacteria</taxon>
        <taxon>Bacillati</taxon>
        <taxon>Bacillota</taxon>
        <taxon>Clostridia</taxon>
        <taxon>Lachnospirales</taxon>
        <taxon>Lachnospiraceae</taxon>
    </lineage>
</organism>
<dbReference type="STRING" id="29364.SAMN04487772_101142"/>
<name>A0A1H9Y4R8_9FIRM</name>
<dbReference type="Proteomes" id="UP000199800">
    <property type="component" value="Unassembled WGS sequence"/>
</dbReference>